<dbReference type="Pfam" id="PF01425">
    <property type="entry name" value="Amidase"/>
    <property type="match status" value="1"/>
</dbReference>
<dbReference type="Proteomes" id="UP000035963">
    <property type="component" value="Unassembled WGS sequence"/>
</dbReference>
<dbReference type="Gene3D" id="3.90.1300.10">
    <property type="entry name" value="Amidase signature (AS) domain"/>
    <property type="match status" value="1"/>
</dbReference>
<dbReference type="PANTHER" id="PTHR11895:SF7">
    <property type="entry name" value="GLUTAMYL-TRNA(GLN) AMIDOTRANSFERASE SUBUNIT A, MITOCHONDRIAL"/>
    <property type="match status" value="1"/>
</dbReference>
<dbReference type="OrthoDB" id="8576090at2"/>
<dbReference type="InterPro" id="IPR000120">
    <property type="entry name" value="Amidase"/>
</dbReference>
<sequence length="475" mass="49491">MNDIGMLSVSELVAGFRRLALSPVEVMCAVLDQVTRIDPRVNCLCGIDEEGALTAAREAEDRWARRSPCGVLDGVPVSVKDLVAVRGMPTRYGSFTASADAEDFDAPAVAHLRQAGAILFGKTTTSEFGNKIVTDSPLSGVTRNPWDTRRSPGGSSGGSAVAVALGMGPLSLATDGGGSIRIPACWSGVVGFKPSFGLVPEGPASSFAALSTLGPIARCVEDAALMVGVMAGPTDADRFAGVDGGRDYRIGLAESIAGLRIAFSPQPAGVRVDPSIAACVGKATWLLEVLGAHVEEVKVRPLAGYVESRMHSIQWAVLFAQRVRAMNIVQRTQLDPDLRELAAAGERVSTAAFVDALAARHTLAQEMAGFFEEYDLLATPVFHVGPPEVPGLPEALLMAPPLTSWCNQTGQPAASVPCGLTHEGLPVGLQIIGARGADALVLRAARAYEAARGPFPAPPLVRDLAESAKPQGDAS</sequence>
<dbReference type="PROSITE" id="PS00571">
    <property type="entry name" value="AMIDASES"/>
    <property type="match status" value="1"/>
</dbReference>
<evidence type="ECO:0000259" key="2">
    <source>
        <dbReference type="Pfam" id="PF01425"/>
    </source>
</evidence>
<evidence type="ECO:0000256" key="1">
    <source>
        <dbReference type="ARBA" id="ARBA00009199"/>
    </source>
</evidence>
<evidence type="ECO:0000313" key="3">
    <source>
        <dbReference type="EMBL" id="KLU20560.1"/>
    </source>
</evidence>
<reference evidence="3 4" key="1">
    <citation type="journal article" date="2015" name="Genome Announc.">
        <title>Draft Genome Sequence of Burkholderia sp. Strain PML1(12), an Ectomycorrhizosphere-Inhabiting Bacterium with Effective Mineral-Weathering Ability.</title>
        <authorList>
            <person name="Uroz S."/>
            <person name="Oger P."/>
        </authorList>
    </citation>
    <scope>NUCLEOTIDE SEQUENCE [LARGE SCALE GENOMIC DNA]</scope>
    <source>
        <strain evidence="4">PML1(12)</strain>
    </source>
</reference>
<dbReference type="InterPro" id="IPR036928">
    <property type="entry name" value="AS_sf"/>
</dbReference>
<proteinExistence type="inferred from homology"/>
<dbReference type="AlphaFoldDB" id="A0A0J1CIR3"/>
<dbReference type="SUPFAM" id="SSF75304">
    <property type="entry name" value="Amidase signature (AS) enzymes"/>
    <property type="match status" value="1"/>
</dbReference>
<comment type="caution">
    <text evidence="3">The sequence shown here is derived from an EMBL/GenBank/DDBJ whole genome shotgun (WGS) entry which is preliminary data.</text>
</comment>
<comment type="similarity">
    <text evidence="1">Belongs to the amidase family.</text>
</comment>
<dbReference type="EMBL" id="AEJF01000249">
    <property type="protein sequence ID" value="KLU20560.1"/>
    <property type="molecule type" value="Genomic_DNA"/>
</dbReference>
<keyword evidence="4" id="KW-1185">Reference proteome</keyword>
<protein>
    <submittedName>
        <fullName evidence="3">Amidase</fullName>
    </submittedName>
</protein>
<dbReference type="PANTHER" id="PTHR11895">
    <property type="entry name" value="TRANSAMIDASE"/>
    <property type="match status" value="1"/>
</dbReference>
<feature type="domain" description="Amidase" evidence="2">
    <location>
        <begin position="26"/>
        <end position="442"/>
    </location>
</feature>
<dbReference type="GO" id="GO:0003824">
    <property type="term" value="F:catalytic activity"/>
    <property type="evidence" value="ECO:0007669"/>
    <property type="project" value="InterPro"/>
</dbReference>
<accession>A0A0J1CIR3</accession>
<organism evidence="3 4">
    <name type="scientific">Caballeronia mineralivorans PML1(12)</name>
    <dbReference type="NCBI Taxonomy" id="908627"/>
    <lineage>
        <taxon>Bacteria</taxon>
        <taxon>Pseudomonadati</taxon>
        <taxon>Pseudomonadota</taxon>
        <taxon>Betaproteobacteria</taxon>
        <taxon>Burkholderiales</taxon>
        <taxon>Burkholderiaceae</taxon>
        <taxon>Caballeronia</taxon>
    </lineage>
</organism>
<dbReference type="RefSeq" id="WP_047897895.1">
    <property type="nucleotide sequence ID" value="NZ_AEJF01000249.1"/>
</dbReference>
<name>A0A0J1CIR3_9BURK</name>
<evidence type="ECO:0000313" key="4">
    <source>
        <dbReference type="Proteomes" id="UP000035963"/>
    </source>
</evidence>
<dbReference type="InterPro" id="IPR020556">
    <property type="entry name" value="Amidase_CS"/>
</dbReference>
<dbReference type="PATRIC" id="fig|908627.4.peg.9125"/>
<dbReference type="InterPro" id="IPR023631">
    <property type="entry name" value="Amidase_dom"/>
</dbReference>
<gene>
    <name evidence="3" type="ORF">EOS_40640</name>
</gene>